<keyword evidence="10 15" id="KW-0249">Electron transport</keyword>
<evidence type="ECO:0000313" key="18">
    <source>
        <dbReference type="EMBL" id="MFD2840925.1"/>
    </source>
</evidence>
<feature type="domain" description="Fumarate reductase/succinate dehydrogenase flavoprotein-like C-terminal" evidence="17">
    <location>
        <begin position="462"/>
        <end position="615"/>
    </location>
</feature>
<comment type="pathway">
    <text evidence="3 15">Carbohydrate metabolism; tricarboxylic acid cycle; fumarate from succinate (bacterial route): step 1/1.</text>
</comment>
<dbReference type="InterPro" id="IPR036188">
    <property type="entry name" value="FAD/NAD-bd_sf"/>
</dbReference>
<gene>
    <name evidence="18" type="primary">sdhA</name>
    <name evidence="18" type="ORF">ACFSYH_10125</name>
</gene>
<dbReference type="EMBL" id="JBHUOP010000004">
    <property type="protein sequence ID" value="MFD2840925.1"/>
    <property type="molecule type" value="Genomic_DNA"/>
</dbReference>
<keyword evidence="15" id="KW-0816">Tricarboxylic acid cycle</keyword>
<keyword evidence="7 15" id="KW-0813">Transport</keyword>
<feature type="domain" description="FAD-dependent oxidoreductase 2 FAD-binding" evidence="16">
    <location>
        <begin position="7"/>
        <end position="408"/>
    </location>
</feature>
<dbReference type="SUPFAM" id="SSF51905">
    <property type="entry name" value="FAD/NAD(P)-binding domain"/>
    <property type="match status" value="1"/>
</dbReference>
<dbReference type="InterPro" id="IPR037099">
    <property type="entry name" value="Fum_R/Succ_DH_flav-like_C_sf"/>
</dbReference>
<evidence type="ECO:0000256" key="10">
    <source>
        <dbReference type="ARBA" id="ARBA00022982"/>
    </source>
</evidence>
<keyword evidence="19" id="KW-1185">Reference proteome</keyword>
<proteinExistence type="inferred from homology"/>
<keyword evidence="12 15" id="KW-0472">Membrane</keyword>
<comment type="similarity">
    <text evidence="4 15">Belongs to the FAD-dependent oxidoreductase 2 family. FRD/SDH subfamily.</text>
</comment>
<dbReference type="PIRSF" id="PIRSF000171">
    <property type="entry name" value="SDHA_APRA_LASPO"/>
    <property type="match status" value="1"/>
</dbReference>
<evidence type="ECO:0000256" key="14">
    <source>
        <dbReference type="NCBIfam" id="TIGR01816"/>
    </source>
</evidence>
<dbReference type="InterPro" id="IPR030664">
    <property type="entry name" value="SdhA/FrdA/AprA"/>
</dbReference>
<sequence>MQTHQYDVVIVGAGGAGMRAALEASSEVRTAVISKLYPTRSHTGAAQGGMCAALANVEEDNWEWHTFDTVKGGDYLVDQDAAEIMAKEAIDAVLDLERMGLPFNRTPEGRIDQRRFGGHTRNHGEAAVRRACYAADRTGHMILQTLYQNCVKQNVEFFNEFYVLDLIVDHDLSAGQVPDGEEVNATGVVAYDLATGEIHVFQAKSIIFATGGAGKIFKTTSNAHTLTGDGMALALRRGLPLEDMEFFQFHPTGLAGLGILLSEAARGEGGILRNGNGERFMERYAPTIKDLAPRDIVARSMANEVREGRGAGPNKDYVLLDLTHLEPAHIDAKLPDITEFARTYLGIEPYTEPVPVYPTAHYAMGGIPTNVEAEVLRNSDDVVKGLYAAGEVACVSVHGSNRLGTNSLLDINVFGKRAGRTAAAYAKTAKFIDLPENSAARVVAQLEEIRTRPDGERVSDVRKELQETMDANAQVFRTDESLKQALADIRVLQERYSRVSVQDKGKMFNTDLLEALELGFLLDIAEVTVIAALNRKESRGGHFREDYPDRDDANFMQHTMIYRRPLEFEVDTVVDDAPLTPKSAFTRSDRFDDYQVVLGSKPVTQTRYEPMERKY</sequence>
<comment type="subcellular location">
    <subcellularLocation>
        <location evidence="2">Membrane</location>
        <topology evidence="2">Peripheral membrane protein</topology>
    </subcellularLocation>
</comment>
<evidence type="ECO:0000256" key="15">
    <source>
        <dbReference type="RuleBase" id="RU362051"/>
    </source>
</evidence>
<evidence type="ECO:0000256" key="12">
    <source>
        <dbReference type="ARBA" id="ARBA00023136"/>
    </source>
</evidence>
<dbReference type="Gene3D" id="3.90.700.10">
    <property type="entry name" value="Succinate dehydrogenase/fumarate reductase flavoprotein, catalytic domain"/>
    <property type="match status" value="1"/>
</dbReference>
<evidence type="ECO:0000256" key="11">
    <source>
        <dbReference type="ARBA" id="ARBA00023002"/>
    </source>
</evidence>
<keyword evidence="11 15" id="KW-0560">Oxidoreductase</keyword>
<comment type="cofactor">
    <cofactor evidence="1 15">
        <name>FAD</name>
        <dbReference type="ChEBI" id="CHEBI:57692"/>
    </cofactor>
</comment>
<dbReference type="Gene3D" id="1.20.58.100">
    <property type="entry name" value="Fumarate reductase/succinate dehydrogenase flavoprotein-like, C-terminal domain"/>
    <property type="match status" value="1"/>
</dbReference>
<evidence type="ECO:0000256" key="3">
    <source>
        <dbReference type="ARBA" id="ARBA00004894"/>
    </source>
</evidence>
<dbReference type="RefSeq" id="WP_377466853.1">
    <property type="nucleotide sequence ID" value="NZ_JBHUOP010000004.1"/>
</dbReference>
<dbReference type="NCBIfam" id="TIGR01812">
    <property type="entry name" value="sdhA_frdA_Gneg"/>
    <property type="match status" value="1"/>
</dbReference>
<evidence type="ECO:0000259" key="16">
    <source>
        <dbReference type="Pfam" id="PF00890"/>
    </source>
</evidence>
<dbReference type="InterPro" id="IPR027477">
    <property type="entry name" value="Succ_DH/fumarate_Rdtase_cat_sf"/>
</dbReference>
<dbReference type="NCBIfam" id="TIGR01816">
    <property type="entry name" value="sdhA_forward"/>
    <property type="match status" value="1"/>
</dbReference>
<evidence type="ECO:0000259" key="17">
    <source>
        <dbReference type="Pfam" id="PF02910"/>
    </source>
</evidence>
<evidence type="ECO:0000256" key="5">
    <source>
        <dbReference type="ARBA" id="ARBA00012792"/>
    </source>
</evidence>
<dbReference type="Gene3D" id="3.50.50.60">
    <property type="entry name" value="FAD/NAD(P)-binding domain"/>
    <property type="match status" value="1"/>
</dbReference>
<evidence type="ECO:0000256" key="2">
    <source>
        <dbReference type="ARBA" id="ARBA00004170"/>
    </source>
</evidence>
<dbReference type="PROSITE" id="PS00504">
    <property type="entry name" value="FRD_SDH_FAD_BINDING"/>
    <property type="match status" value="1"/>
</dbReference>
<evidence type="ECO:0000256" key="13">
    <source>
        <dbReference type="ARBA" id="ARBA00049220"/>
    </source>
</evidence>
<dbReference type="PANTHER" id="PTHR11632:SF51">
    <property type="entry name" value="SUCCINATE DEHYDROGENASE [UBIQUINONE] FLAVOPROTEIN SUBUNIT, MITOCHONDRIAL"/>
    <property type="match status" value="1"/>
</dbReference>
<dbReference type="InterPro" id="IPR014006">
    <property type="entry name" value="Succ_Dhase_FrdA_Gneg"/>
</dbReference>
<organism evidence="18 19">
    <name type="scientific">Populibacterium corticicola</name>
    <dbReference type="NCBI Taxonomy" id="1812826"/>
    <lineage>
        <taxon>Bacteria</taxon>
        <taxon>Bacillati</taxon>
        <taxon>Actinomycetota</taxon>
        <taxon>Actinomycetes</taxon>
        <taxon>Micrococcales</taxon>
        <taxon>Jonesiaceae</taxon>
        <taxon>Populibacterium</taxon>
    </lineage>
</organism>
<keyword evidence="9 15" id="KW-0274">FAD</keyword>
<dbReference type="InterPro" id="IPR011281">
    <property type="entry name" value="Succ_DH_flav_su_fwd"/>
</dbReference>
<dbReference type="SUPFAM" id="SSF56425">
    <property type="entry name" value="Succinate dehydrogenase/fumarate reductase flavoprotein, catalytic domain"/>
    <property type="match status" value="1"/>
</dbReference>
<dbReference type="Pfam" id="PF00890">
    <property type="entry name" value="FAD_binding_2"/>
    <property type="match status" value="1"/>
</dbReference>
<evidence type="ECO:0000256" key="1">
    <source>
        <dbReference type="ARBA" id="ARBA00001974"/>
    </source>
</evidence>
<dbReference type="InterPro" id="IPR015939">
    <property type="entry name" value="Fum_Rdtase/Succ_DH_flav-like_C"/>
</dbReference>
<dbReference type="InterPro" id="IPR003952">
    <property type="entry name" value="FRD_SDH_FAD_BS"/>
</dbReference>
<evidence type="ECO:0000256" key="4">
    <source>
        <dbReference type="ARBA" id="ARBA00008040"/>
    </source>
</evidence>
<dbReference type="EC" id="1.3.5.1" evidence="5 15"/>
<evidence type="ECO:0000256" key="6">
    <source>
        <dbReference type="ARBA" id="ARBA00019965"/>
    </source>
</evidence>
<evidence type="ECO:0000313" key="19">
    <source>
        <dbReference type="Proteomes" id="UP001597391"/>
    </source>
</evidence>
<comment type="caution">
    <text evidence="18">The sequence shown here is derived from an EMBL/GenBank/DDBJ whole genome shotgun (WGS) entry which is preliminary data.</text>
</comment>
<evidence type="ECO:0000256" key="9">
    <source>
        <dbReference type="ARBA" id="ARBA00022827"/>
    </source>
</evidence>
<dbReference type="Proteomes" id="UP001597391">
    <property type="component" value="Unassembled WGS sequence"/>
</dbReference>
<dbReference type="Pfam" id="PF02910">
    <property type="entry name" value="Succ_DH_flav_C"/>
    <property type="match status" value="1"/>
</dbReference>
<accession>A0ABW5XI45</accession>
<dbReference type="InterPro" id="IPR003953">
    <property type="entry name" value="FAD-dep_OxRdtase_2_FAD-bd"/>
</dbReference>
<dbReference type="SUPFAM" id="SSF46977">
    <property type="entry name" value="Succinate dehydrogenase/fumarate reductase flavoprotein C-terminal domain"/>
    <property type="match status" value="1"/>
</dbReference>
<evidence type="ECO:0000256" key="7">
    <source>
        <dbReference type="ARBA" id="ARBA00022448"/>
    </source>
</evidence>
<keyword evidence="8 15" id="KW-0285">Flavoprotein</keyword>
<reference evidence="19" key="1">
    <citation type="journal article" date="2019" name="Int. J. Syst. Evol. Microbiol.">
        <title>The Global Catalogue of Microorganisms (GCM) 10K type strain sequencing project: providing services to taxonomists for standard genome sequencing and annotation.</title>
        <authorList>
            <consortium name="The Broad Institute Genomics Platform"/>
            <consortium name="The Broad Institute Genome Sequencing Center for Infectious Disease"/>
            <person name="Wu L."/>
            <person name="Ma J."/>
        </authorList>
    </citation>
    <scope>NUCLEOTIDE SEQUENCE [LARGE SCALE GENOMIC DNA]</scope>
    <source>
        <strain evidence="19">KCTC 33576</strain>
    </source>
</reference>
<dbReference type="PANTHER" id="PTHR11632">
    <property type="entry name" value="SUCCINATE DEHYDROGENASE 2 FLAVOPROTEIN SUBUNIT"/>
    <property type="match status" value="1"/>
</dbReference>
<evidence type="ECO:0000256" key="8">
    <source>
        <dbReference type="ARBA" id="ARBA00022630"/>
    </source>
</evidence>
<name>A0ABW5XI45_9MICO</name>
<protein>
    <recommendedName>
        <fullName evidence="6 14">Succinate dehydrogenase flavoprotein subunit</fullName>
        <ecNumber evidence="5 15">1.3.5.1</ecNumber>
    </recommendedName>
</protein>
<comment type="catalytic activity">
    <reaction evidence="13 15">
        <text>a quinone + succinate = fumarate + a quinol</text>
        <dbReference type="Rhea" id="RHEA:40523"/>
        <dbReference type="ChEBI" id="CHEBI:24646"/>
        <dbReference type="ChEBI" id="CHEBI:29806"/>
        <dbReference type="ChEBI" id="CHEBI:30031"/>
        <dbReference type="ChEBI" id="CHEBI:132124"/>
        <dbReference type="EC" id="1.3.5.1"/>
    </reaction>
</comment>